<accession>C7RP86</accession>
<dbReference type="EC" id="2.1.1.-" evidence="6"/>
<dbReference type="KEGG" id="app:CAP2UW1_4141"/>
<dbReference type="CDD" id="cd02440">
    <property type="entry name" value="AdoMet_MTases"/>
    <property type="match status" value="1"/>
</dbReference>
<name>C7RP86_ACCRE</name>
<dbReference type="GO" id="GO:0005829">
    <property type="term" value="C:cytosol"/>
    <property type="evidence" value="ECO:0007669"/>
    <property type="project" value="TreeGrafter"/>
</dbReference>
<comment type="similarity">
    <text evidence="1 6">Belongs to the methyltransferase superfamily. PrmA family.</text>
</comment>
<evidence type="ECO:0000256" key="1">
    <source>
        <dbReference type="ARBA" id="ARBA00009741"/>
    </source>
</evidence>
<reference evidence="8" key="2">
    <citation type="submission" date="2009-09" db="EMBL/GenBank/DDBJ databases">
        <title>Complete sequence of chromosome of Candidatus Accumulibacter phosphatis clade IIA str. UW-1.</title>
        <authorList>
            <consortium name="US DOE Joint Genome Institute"/>
            <person name="Martin H.G."/>
            <person name="Ivanova N."/>
            <person name="Kunin V."/>
            <person name="Warnecke F."/>
            <person name="Barry K."/>
            <person name="He S."/>
            <person name="Salamov A."/>
            <person name="Szeto E."/>
            <person name="Dalin E."/>
            <person name="Pangilinan J.L."/>
            <person name="Lapidus A."/>
            <person name="Lowry S."/>
            <person name="Kyrpides N.C."/>
            <person name="McMahon K.D."/>
            <person name="Hugenholtz P."/>
        </authorList>
    </citation>
    <scope>NUCLEOTIDE SEQUENCE [LARGE SCALE GENOMIC DNA]</scope>
    <source>
        <strain evidence="8">UW-1</strain>
    </source>
</reference>
<evidence type="ECO:0000256" key="4">
    <source>
        <dbReference type="ARBA" id="ARBA00022679"/>
    </source>
</evidence>
<proteinExistence type="inferred from homology"/>
<dbReference type="InterPro" id="IPR050078">
    <property type="entry name" value="Ribosomal_L11_MeTrfase_PrmA"/>
</dbReference>
<keyword evidence="5 6" id="KW-0949">S-adenosyl-L-methionine</keyword>
<dbReference type="GO" id="GO:0032259">
    <property type="term" value="P:methylation"/>
    <property type="evidence" value="ECO:0007669"/>
    <property type="project" value="UniProtKB-KW"/>
</dbReference>
<dbReference type="SUPFAM" id="SSF53335">
    <property type="entry name" value="S-adenosyl-L-methionine-dependent methyltransferases"/>
    <property type="match status" value="1"/>
</dbReference>
<sequence>MAWLSLGMETDCLHAEALADALLEHGALAVSIEDADAGTPNESPQFGEPGSLTRPGWDRSRVVALTAANTDAARLIAACAKQAGLATSPPYTQEAVAEQDWVRVTQAQFEPIRVSARLWIVPSWHDAPDPEAMVLVLDPGMAFGTGSHPTTRLCLEWLERSVTPGLSVLDYGCGSGILAIASARLGAAEVVGVDIDEQAVIASRSNAERNGVSARFQGSGRELNGQFDLVVANILANPLKVLAPAICGHVRRGGRLALSGILSEQTGDLIAAYAPYLPLHLADTRDGWVCLAGVKP</sequence>
<feature type="region of interest" description="Disordered" evidence="7">
    <location>
        <begin position="36"/>
        <end position="55"/>
    </location>
</feature>
<reference evidence="8" key="1">
    <citation type="submission" date="2009-08" db="EMBL/GenBank/DDBJ databases">
        <authorList>
            <consortium name="US DOE Joint Genome Institute"/>
            <person name="Lucas S."/>
            <person name="Copeland A."/>
            <person name="Lapidus A."/>
            <person name="Glavina del Rio T."/>
            <person name="Dalin E."/>
            <person name="Tice H."/>
            <person name="Bruce D."/>
            <person name="Barry K."/>
            <person name="Pitluck S."/>
            <person name="Lowry S."/>
            <person name="Larimer F."/>
            <person name="Land M."/>
            <person name="Hauser L."/>
            <person name="Kyrpides N."/>
            <person name="Ivanova N."/>
            <person name="McMahon K.D."/>
            <person name="Hugenholtz P."/>
        </authorList>
    </citation>
    <scope>NUCLEOTIDE SEQUENCE</scope>
    <source>
        <strain evidence="8">UW-1</strain>
    </source>
</reference>
<protein>
    <recommendedName>
        <fullName evidence="6">Ribosomal protein L11 methyltransferase</fullName>
        <shortName evidence="6">L11 Mtase</shortName>
        <ecNumber evidence="6">2.1.1.-</ecNumber>
    </recommendedName>
</protein>
<dbReference type="GO" id="GO:0016279">
    <property type="term" value="F:protein-lysine N-methyltransferase activity"/>
    <property type="evidence" value="ECO:0007669"/>
    <property type="project" value="TreeGrafter"/>
</dbReference>
<dbReference type="NCBIfam" id="TIGR00406">
    <property type="entry name" value="prmA"/>
    <property type="match status" value="1"/>
</dbReference>
<feature type="binding site" evidence="6">
    <location>
        <position position="172"/>
    </location>
    <ligand>
        <name>S-adenosyl-L-methionine</name>
        <dbReference type="ChEBI" id="CHEBI:59789"/>
    </ligand>
</feature>
<organism evidence="8">
    <name type="scientific">Accumulibacter regalis</name>
    <dbReference type="NCBI Taxonomy" id="522306"/>
    <lineage>
        <taxon>Bacteria</taxon>
        <taxon>Pseudomonadati</taxon>
        <taxon>Pseudomonadota</taxon>
        <taxon>Betaproteobacteria</taxon>
        <taxon>Candidatus Accumulibacter</taxon>
    </lineage>
</organism>
<evidence type="ECO:0000256" key="6">
    <source>
        <dbReference type="HAMAP-Rule" id="MF_00735"/>
    </source>
</evidence>
<dbReference type="PANTHER" id="PTHR43648">
    <property type="entry name" value="ELECTRON TRANSFER FLAVOPROTEIN BETA SUBUNIT LYSINE METHYLTRANSFERASE"/>
    <property type="match status" value="1"/>
</dbReference>
<evidence type="ECO:0000256" key="7">
    <source>
        <dbReference type="SAM" id="MobiDB-lite"/>
    </source>
</evidence>
<evidence type="ECO:0000256" key="3">
    <source>
        <dbReference type="ARBA" id="ARBA00022603"/>
    </source>
</evidence>
<evidence type="ECO:0000256" key="2">
    <source>
        <dbReference type="ARBA" id="ARBA00022490"/>
    </source>
</evidence>
<dbReference type="PANTHER" id="PTHR43648:SF1">
    <property type="entry name" value="ELECTRON TRANSFER FLAVOPROTEIN BETA SUBUNIT LYSINE METHYLTRANSFERASE"/>
    <property type="match status" value="1"/>
</dbReference>
<dbReference type="eggNOG" id="COG2264">
    <property type="taxonomic scope" value="Bacteria"/>
</dbReference>
<dbReference type="Pfam" id="PF06325">
    <property type="entry name" value="PrmA"/>
    <property type="match status" value="1"/>
</dbReference>
<dbReference type="OrthoDB" id="9785995at2"/>
<dbReference type="AlphaFoldDB" id="C7RP86"/>
<feature type="binding site" evidence="6">
    <location>
        <position position="194"/>
    </location>
    <ligand>
        <name>S-adenosyl-L-methionine</name>
        <dbReference type="ChEBI" id="CHEBI:59789"/>
    </ligand>
</feature>
<comment type="function">
    <text evidence="6">Methylates ribosomal protein L11.</text>
</comment>
<feature type="binding site" evidence="6">
    <location>
        <position position="233"/>
    </location>
    <ligand>
        <name>S-adenosyl-L-methionine</name>
        <dbReference type="ChEBI" id="CHEBI:59789"/>
    </ligand>
</feature>
<dbReference type="HAMAP" id="MF_00735">
    <property type="entry name" value="Methyltr_PrmA"/>
    <property type="match status" value="1"/>
</dbReference>
<dbReference type="EMBL" id="CP001715">
    <property type="protein sequence ID" value="ACV37383.1"/>
    <property type="molecule type" value="Genomic_DNA"/>
</dbReference>
<keyword evidence="2 6" id="KW-0963">Cytoplasm</keyword>
<dbReference type="InterPro" id="IPR004498">
    <property type="entry name" value="Ribosomal_PrmA_MeTrfase"/>
</dbReference>
<gene>
    <name evidence="6" type="primary">prmA</name>
    <name evidence="8" type="ordered locus">CAP2UW1_4141</name>
</gene>
<evidence type="ECO:0000256" key="5">
    <source>
        <dbReference type="ARBA" id="ARBA00022691"/>
    </source>
</evidence>
<dbReference type="InterPro" id="IPR029063">
    <property type="entry name" value="SAM-dependent_MTases_sf"/>
</dbReference>
<dbReference type="GO" id="GO:0005840">
    <property type="term" value="C:ribosome"/>
    <property type="evidence" value="ECO:0007669"/>
    <property type="project" value="UniProtKB-KW"/>
</dbReference>
<evidence type="ECO:0000313" key="8">
    <source>
        <dbReference type="EMBL" id="ACV37383.1"/>
    </source>
</evidence>
<comment type="catalytic activity">
    <reaction evidence="6">
        <text>L-lysyl-[protein] + 3 S-adenosyl-L-methionine = N(6),N(6),N(6)-trimethyl-L-lysyl-[protein] + 3 S-adenosyl-L-homocysteine + 3 H(+)</text>
        <dbReference type="Rhea" id="RHEA:54192"/>
        <dbReference type="Rhea" id="RHEA-COMP:9752"/>
        <dbReference type="Rhea" id="RHEA-COMP:13826"/>
        <dbReference type="ChEBI" id="CHEBI:15378"/>
        <dbReference type="ChEBI" id="CHEBI:29969"/>
        <dbReference type="ChEBI" id="CHEBI:57856"/>
        <dbReference type="ChEBI" id="CHEBI:59789"/>
        <dbReference type="ChEBI" id="CHEBI:61961"/>
    </reaction>
</comment>
<dbReference type="STRING" id="522306.CAP2UW1_4141"/>
<keyword evidence="8" id="KW-0689">Ribosomal protein</keyword>
<dbReference type="HOGENOM" id="CLU_049382_4_1_4"/>
<dbReference type="Gene3D" id="3.40.50.150">
    <property type="entry name" value="Vaccinia Virus protein VP39"/>
    <property type="match status" value="1"/>
</dbReference>
<keyword evidence="4 6" id="KW-0808">Transferase</keyword>
<dbReference type="PIRSF" id="PIRSF000401">
    <property type="entry name" value="RPL11_MTase"/>
    <property type="match status" value="1"/>
</dbReference>
<feature type="binding site" evidence="6">
    <location>
        <position position="151"/>
    </location>
    <ligand>
        <name>S-adenosyl-L-methionine</name>
        <dbReference type="ChEBI" id="CHEBI:59789"/>
    </ligand>
</feature>
<keyword evidence="3 6" id="KW-0489">Methyltransferase</keyword>
<comment type="subcellular location">
    <subcellularLocation>
        <location evidence="6">Cytoplasm</location>
    </subcellularLocation>
</comment>
<keyword evidence="8" id="KW-0687">Ribonucleoprotein</keyword>